<dbReference type="OrthoDB" id="1424711at2"/>
<proteinExistence type="predicted"/>
<dbReference type="AlphaFoldDB" id="A0A1T5APE9"/>
<evidence type="ECO:0000313" key="2">
    <source>
        <dbReference type="Proteomes" id="UP000190230"/>
    </source>
</evidence>
<protein>
    <submittedName>
        <fullName evidence="1">Uncharacterized protein</fullName>
    </submittedName>
</protein>
<organism evidence="1 2">
    <name type="scientific">Salegentibacter holothuriorum</name>
    <dbReference type="NCBI Taxonomy" id="241145"/>
    <lineage>
        <taxon>Bacteria</taxon>
        <taxon>Pseudomonadati</taxon>
        <taxon>Bacteroidota</taxon>
        <taxon>Flavobacteriia</taxon>
        <taxon>Flavobacteriales</taxon>
        <taxon>Flavobacteriaceae</taxon>
        <taxon>Salegentibacter</taxon>
    </lineage>
</organism>
<accession>A0A1T5APE9</accession>
<name>A0A1T5APE9_9FLAO</name>
<dbReference type="Proteomes" id="UP000190230">
    <property type="component" value="Unassembled WGS sequence"/>
</dbReference>
<sequence length="391" mass="46625">MTLVFFFPKPIRASRRELFQLDRLEKEGYNIVVLDATKYYDKTNKFPQPRIYHRTIDCATREDFVNFAKTLPNEPVLFITSDLYVNSASPVFKSLIRKNDKLLAYKTKAFSNGRFSENKTRLFLEKIIRNLDKHFALHFFNFYYKRKYGILIPDYYLFSTKYIIPVKIYLTVKKQNRFVIHNDDYNLILNPEPSIIDNKKKIGVFVDQAIPFAIQTHPQLYKKEDLPKDYVENYYENIEKSLFYLQEKLNLDEIVIALHPNSNNFKKELVGKFANFRTFSGKTMDLIRDASIIFTHNSTALSYAVIFEKPVIIFKDEFVMGEKIKKGTCFFLNDLDMRGFYIDREFEEISNNDIKINKKRYKEYTQNFIKDNNIQENSYYYAISKIKQELK</sequence>
<keyword evidence="2" id="KW-1185">Reference proteome</keyword>
<dbReference type="RefSeq" id="WP_079719365.1">
    <property type="nucleotide sequence ID" value="NZ_FUYY01000001.1"/>
</dbReference>
<reference evidence="2" key="1">
    <citation type="submission" date="2017-02" db="EMBL/GenBank/DDBJ databases">
        <authorList>
            <person name="Varghese N."/>
            <person name="Submissions S."/>
        </authorList>
    </citation>
    <scope>NUCLEOTIDE SEQUENCE [LARGE SCALE GENOMIC DNA]</scope>
    <source>
        <strain evidence="2">DSM 23405</strain>
    </source>
</reference>
<evidence type="ECO:0000313" key="1">
    <source>
        <dbReference type="EMBL" id="SKB36904.1"/>
    </source>
</evidence>
<dbReference type="EMBL" id="FUYY01000001">
    <property type="protein sequence ID" value="SKB36904.1"/>
    <property type="molecule type" value="Genomic_DNA"/>
</dbReference>
<dbReference type="STRING" id="241145.SAMN05660776_0767"/>
<gene>
    <name evidence="1" type="ORF">SAMN05660776_0767</name>
</gene>